<organism evidence="1 2">
    <name type="scientific">Xenorhabdus doucetiae</name>
    <dbReference type="NCBI Taxonomy" id="351671"/>
    <lineage>
        <taxon>Bacteria</taxon>
        <taxon>Pseudomonadati</taxon>
        <taxon>Pseudomonadota</taxon>
        <taxon>Gammaproteobacteria</taxon>
        <taxon>Enterobacterales</taxon>
        <taxon>Morganellaceae</taxon>
        <taxon>Xenorhabdus</taxon>
    </lineage>
</organism>
<evidence type="ECO:0000313" key="2">
    <source>
        <dbReference type="Proteomes" id="UP000032721"/>
    </source>
</evidence>
<dbReference type="STRING" id="351671.XDD1_2443"/>
<dbReference type="KEGG" id="xdo:XDD1_2443"/>
<proteinExistence type="predicted"/>
<dbReference type="HOGENOM" id="CLU_3335044_0_0_6"/>
<protein>
    <submittedName>
        <fullName evidence="1">Uncharacterized protein</fullName>
    </submittedName>
</protein>
<dbReference type="AlphaFoldDB" id="A0A068QSZ8"/>
<evidence type="ECO:0000313" key="1">
    <source>
        <dbReference type="EMBL" id="CDG18142.1"/>
    </source>
</evidence>
<reference evidence="1 2" key="1">
    <citation type="submission" date="2013-07" db="EMBL/GenBank/DDBJ databases">
        <authorList>
            <person name="Genoscope - CEA"/>
        </authorList>
    </citation>
    <scope>NUCLEOTIDE SEQUENCE [LARGE SCALE GENOMIC DNA]</scope>
    <source>
        <strain evidence="2">FRM16 / DSM 17909</strain>
    </source>
</reference>
<accession>A0A068QSZ8</accession>
<dbReference type="Proteomes" id="UP000032721">
    <property type="component" value="Chromosome"/>
</dbReference>
<sequence>MIMQVNLLCEVSIYHLFTYEVDDFKYKTLILIFLIRCK</sequence>
<name>A0A068QSZ8_9GAMM</name>
<dbReference type="EMBL" id="FO704550">
    <property type="protein sequence ID" value="CDG18142.1"/>
    <property type="molecule type" value="Genomic_DNA"/>
</dbReference>
<gene>
    <name evidence="1" type="ORF">XDD1_2443</name>
</gene>